<feature type="transmembrane region" description="Helical" evidence="7">
    <location>
        <begin position="339"/>
        <end position="359"/>
    </location>
</feature>
<evidence type="ECO:0000256" key="6">
    <source>
        <dbReference type="ARBA" id="ARBA00023136"/>
    </source>
</evidence>
<evidence type="ECO:0000256" key="5">
    <source>
        <dbReference type="ARBA" id="ARBA00022989"/>
    </source>
</evidence>
<keyword evidence="2" id="KW-0813">Transport</keyword>
<evidence type="ECO:0000256" key="4">
    <source>
        <dbReference type="ARBA" id="ARBA00022692"/>
    </source>
</evidence>
<dbReference type="InterPro" id="IPR011701">
    <property type="entry name" value="MFS"/>
</dbReference>
<feature type="transmembrane region" description="Helical" evidence="7">
    <location>
        <begin position="301"/>
        <end position="318"/>
    </location>
</feature>
<dbReference type="CDD" id="cd06173">
    <property type="entry name" value="MFS_MefA_like"/>
    <property type="match status" value="1"/>
</dbReference>
<evidence type="ECO:0000256" key="2">
    <source>
        <dbReference type="ARBA" id="ARBA00022448"/>
    </source>
</evidence>
<dbReference type="SUPFAM" id="SSF103473">
    <property type="entry name" value="MFS general substrate transporter"/>
    <property type="match status" value="1"/>
</dbReference>
<gene>
    <name evidence="8" type="ORF">PsAD2_03610</name>
</gene>
<comment type="caution">
    <text evidence="8">The sequence shown here is derived from an EMBL/GenBank/DDBJ whole genome shotgun (WGS) entry which is preliminary data.</text>
</comment>
<feature type="transmembrane region" description="Helical" evidence="7">
    <location>
        <begin position="95"/>
        <end position="114"/>
    </location>
</feature>
<keyword evidence="4 7" id="KW-0812">Transmembrane</keyword>
<feature type="transmembrane region" description="Helical" evidence="7">
    <location>
        <begin position="365"/>
        <end position="386"/>
    </location>
</feature>
<accession>A0A165VS08</accession>
<dbReference type="PANTHER" id="PTHR23513:SF9">
    <property type="entry name" value="ENTEROBACTIN EXPORTER ENTS"/>
    <property type="match status" value="1"/>
</dbReference>
<keyword evidence="9" id="KW-1185">Reference proteome</keyword>
<feature type="transmembrane region" description="Helical" evidence="7">
    <location>
        <begin position="251"/>
        <end position="270"/>
    </location>
</feature>
<evidence type="ECO:0000256" key="7">
    <source>
        <dbReference type="SAM" id="Phobius"/>
    </source>
</evidence>
<dbReference type="Proteomes" id="UP000076577">
    <property type="component" value="Unassembled WGS sequence"/>
</dbReference>
<feature type="transmembrane region" description="Helical" evidence="7">
    <location>
        <begin position="219"/>
        <end position="245"/>
    </location>
</feature>
<dbReference type="RefSeq" id="WP_074882249.1">
    <property type="nucleotide sequence ID" value="NZ_FOFM01000012.1"/>
</dbReference>
<dbReference type="PATRIC" id="fig|989403.3.peg.3903"/>
<dbReference type="GO" id="GO:0005886">
    <property type="term" value="C:plasma membrane"/>
    <property type="evidence" value="ECO:0007669"/>
    <property type="project" value="UniProtKB-SubCell"/>
</dbReference>
<dbReference type="AlphaFoldDB" id="A0A165VS08"/>
<evidence type="ECO:0000313" key="9">
    <source>
        <dbReference type="Proteomes" id="UP000076577"/>
    </source>
</evidence>
<dbReference type="Pfam" id="PF07690">
    <property type="entry name" value="MFS_1"/>
    <property type="match status" value="1"/>
</dbReference>
<feature type="transmembrane region" description="Helical" evidence="7">
    <location>
        <begin position="277"/>
        <end position="295"/>
    </location>
</feature>
<reference evidence="8 9" key="1">
    <citation type="journal article" date="2016" name="Front. Microbiol.">
        <title>Comparative Genomic Analysis Reveals a Diverse Repertoire of Genes Involved in Prokaryote-Eukaryote Interactions within the Pseudovibrio Genus.</title>
        <authorList>
            <person name="Romano S."/>
            <person name="Fernandez-Guerra A."/>
            <person name="Reen F.J."/>
            <person name="Glockner F.O."/>
            <person name="Crowley S.P."/>
            <person name="O'Sullivan O."/>
            <person name="Cotter P.D."/>
            <person name="Adams C."/>
            <person name="Dobson A.D."/>
            <person name="O'Gara F."/>
        </authorList>
    </citation>
    <scope>NUCLEOTIDE SEQUENCE [LARGE SCALE GENOMIC DNA]</scope>
    <source>
        <strain evidence="8 9">Ad2</strain>
    </source>
</reference>
<feature type="transmembrane region" description="Helical" evidence="7">
    <location>
        <begin position="135"/>
        <end position="156"/>
    </location>
</feature>
<dbReference type="PANTHER" id="PTHR23513">
    <property type="entry name" value="INTEGRAL MEMBRANE EFFLUX PROTEIN-RELATED"/>
    <property type="match status" value="1"/>
</dbReference>
<keyword evidence="5 7" id="KW-1133">Transmembrane helix</keyword>
<dbReference type="Gene3D" id="1.20.1250.20">
    <property type="entry name" value="MFS general substrate transporter like domains"/>
    <property type="match status" value="1"/>
</dbReference>
<dbReference type="EMBL" id="LMCB01000074">
    <property type="protein sequence ID" value="KZL15354.1"/>
    <property type="molecule type" value="Genomic_DNA"/>
</dbReference>
<evidence type="ECO:0000256" key="1">
    <source>
        <dbReference type="ARBA" id="ARBA00004651"/>
    </source>
</evidence>
<feature type="transmembrane region" description="Helical" evidence="7">
    <location>
        <begin position="21"/>
        <end position="46"/>
    </location>
</feature>
<keyword evidence="6 7" id="KW-0472">Membrane</keyword>
<evidence type="ECO:0000256" key="3">
    <source>
        <dbReference type="ARBA" id="ARBA00022475"/>
    </source>
</evidence>
<sequence length="399" mass="42955">MKSSVLLFFGSMFGSRLGDQLLLFVVPLVVFKTTGSVALSGLAFAAETLPRVLFFPVCGILADRFSPVTLVRISQAGRSLVCATGLLGQYFMPHVGWIVGIAAVSGLLTTQGFMAREVMLPQIFKNVAFTKVQSYAQSVDQVCIVLGPVIAAALFNLFGWEVVVVMSAALFVSADVFISIWRRVSDVTLKESKPLEGHWTQPFRTALNHLFFLPGLKRIVALTAMVNLVFGVTLATSASMVTGLYEQSEEFYALLQSVGAVATFGVLLVTGMSRLKLTQIGLISYTGLVIGAVITGFTTSYWVYLLGYSLVLGFDSMFNVYIRSARQKIIPAQDYGKTVGVIILFNNITLPISGLLVGLVTSVEYTGWLVLVLAGLITVLGLALSLSSSQVAQTEPNEA</sequence>
<keyword evidence="3" id="KW-1003">Cell membrane</keyword>
<organism evidence="8 9">
    <name type="scientific">Pseudovibrio axinellae</name>
    <dbReference type="NCBI Taxonomy" id="989403"/>
    <lineage>
        <taxon>Bacteria</taxon>
        <taxon>Pseudomonadati</taxon>
        <taxon>Pseudomonadota</taxon>
        <taxon>Alphaproteobacteria</taxon>
        <taxon>Hyphomicrobiales</taxon>
        <taxon>Stappiaceae</taxon>
        <taxon>Pseudovibrio</taxon>
    </lineage>
</organism>
<feature type="transmembrane region" description="Helical" evidence="7">
    <location>
        <begin position="162"/>
        <end position="181"/>
    </location>
</feature>
<evidence type="ECO:0000313" key="8">
    <source>
        <dbReference type="EMBL" id="KZL15354.1"/>
    </source>
</evidence>
<comment type="subcellular location">
    <subcellularLocation>
        <location evidence="1">Cell membrane</location>
        <topology evidence="1">Multi-pass membrane protein</topology>
    </subcellularLocation>
</comment>
<proteinExistence type="predicted"/>
<dbReference type="GO" id="GO:0022857">
    <property type="term" value="F:transmembrane transporter activity"/>
    <property type="evidence" value="ECO:0007669"/>
    <property type="project" value="InterPro"/>
</dbReference>
<dbReference type="STRING" id="989403.SAMN05421798_1127"/>
<dbReference type="InterPro" id="IPR036259">
    <property type="entry name" value="MFS_trans_sf"/>
</dbReference>
<protein>
    <submittedName>
        <fullName evidence="8">Major Facilitator Superfamily protein</fullName>
    </submittedName>
</protein>
<name>A0A165VS08_9HYPH</name>